<dbReference type="PANTHER" id="PTHR43377:SF1">
    <property type="entry name" value="BILIVERDIN REDUCTASE A"/>
    <property type="match status" value="1"/>
</dbReference>
<dbReference type="InterPro" id="IPR036291">
    <property type="entry name" value="NAD(P)-bd_dom_sf"/>
</dbReference>
<dbReference type="Proteomes" id="UP000196475">
    <property type="component" value="Unassembled WGS sequence"/>
</dbReference>
<organism evidence="3 4">
    <name type="scientific">Bacillus thermozeamaize</name>
    <dbReference type="NCBI Taxonomy" id="230954"/>
    <lineage>
        <taxon>Bacteria</taxon>
        <taxon>Bacillati</taxon>
        <taxon>Bacillota</taxon>
        <taxon>Bacilli</taxon>
        <taxon>Bacillales</taxon>
        <taxon>Bacillaceae</taxon>
        <taxon>Bacillus</taxon>
    </lineage>
</organism>
<evidence type="ECO:0000259" key="2">
    <source>
        <dbReference type="Pfam" id="PF22725"/>
    </source>
</evidence>
<evidence type="ECO:0000313" key="3">
    <source>
        <dbReference type="EMBL" id="OUM85442.1"/>
    </source>
</evidence>
<feature type="domain" description="GFO/IDH/MocA-like oxidoreductase" evidence="2">
    <location>
        <begin position="132"/>
        <end position="250"/>
    </location>
</feature>
<dbReference type="InterPro" id="IPR000683">
    <property type="entry name" value="Gfo/Idh/MocA-like_OxRdtase_N"/>
</dbReference>
<dbReference type="PANTHER" id="PTHR43377">
    <property type="entry name" value="BILIVERDIN REDUCTASE A"/>
    <property type="match status" value="1"/>
</dbReference>
<evidence type="ECO:0000313" key="4">
    <source>
        <dbReference type="Proteomes" id="UP000196475"/>
    </source>
</evidence>
<dbReference type="Pfam" id="PF22725">
    <property type="entry name" value="GFO_IDH_MocA_C3"/>
    <property type="match status" value="1"/>
</dbReference>
<dbReference type="GO" id="GO:0000166">
    <property type="term" value="F:nucleotide binding"/>
    <property type="evidence" value="ECO:0007669"/>
    <property type="project" value="InterPro"/>
</dbReference>
<name>A0A1Y3PDP9_9BACI</name>
<dbReference type="Gene3D" id="3.30.360.10">
    <property type="entry name" value="Dihydrodipicolinate Reductase, domain 2"/>
    <property type="match status" value="1"/>
</dbReference>
<dbReference type="SUPFAM" id="SSF55347">
    <property type="entry name" value="Glyceraldehyde-3-phosphate dehydrogenase-like, C-terminal domain"/>
    <property type="match status" value="1"/>
</dbReference>
<dbReference type="Pfam" id="PF01408">
    <property type="entry name" value="GFO_IDH_MocA"/>
    <property type="match status" value="1"/>
</dbReference>
<dbReference type="SUPFAM" id="SSF51735">
    <property type="entry name" value="NAD(P)-binding Rossmann-fold domains"/>
    <property type="match status" value="1"/>
</dbReference>
<evidence type="ECO:0000259" key="1">
    <source>
        <dbReference type="Pfam" id="PF01408"/>
    </source>
</evidence>
<feature type="domain" description="Gfo/Idh/MocA-like oxidoreductase N-terminal" evidence="1">
    <location>
        <begin position="5"/>
        <end position="123"/>
    </location>
</feature>
<dbReference type="Gene3D" id="3.40.50.720">
    <property type="entry name" value="NAD(P)-binding Rossmann-like Domain"/>
    <property type="match status" value="1"/>
</dbReference>
<accession>A0A1Y3PDP9</accession>
<dbReference type="EMBL" id="LZRT01000102">
    <property type="protein sequence ID" value="OUM85442.1"/>
    <property type="molecule type" value="Genomic_DNA"/>
</dbReference>
<protein>
    <recommendedName>
        <fullName evidence="5">Oxidoreductase</fullName>
    </recommendedName>
</protein>
<gene>
    <name evidence="3" type="ORF">BAA01_12895</name>
</gene>
<sequence length="333" mass="37473">MGKKLRVSVIGLGVMGQQHTRIYSEMPNVELVSVYDINREHAERTAKQYGIVADSDPETLFGRTDLDAVSICVSDDQHHQLAIMACKYGKHVLIEKPLADDLEEARDIVRNVRESGIKMMVGHTLRWDPRYYQARNAVQAGKLGEIIHLYARRNNTYSNGRRLNGRTSVAMFLGVHDVDAIEWITGDRIISVYAVEVRKRMKDLGVADAIQATFRFASGAIGQYETSWVMPDGYSDIDAKLDITGTNGALNIRIFDQNLSIYSDRTLVYPDTAYCVDMHGQFVGIMKEELSTFVRSVLEDQPLPITVEEACRAVQIVHCMEQSLKTGQVVEVR</sequence>
<evidence type="ECO:0008006" key="5">
    <source>
        <dbReference type="Google" id="ProtNLM"/>
    </source>
</evidence>
<comment type="caution">
    <text evidence="3">The sequence shown here is derived from an EMBL/GenBank/DDBJ whole genome shotgun (WGS) entry which is preliminary data.</text>
</comment>
<dbReference type="AlphaFoldDB" id="A0A1Y3PDP9"/>
<dbReference type="InterPro" id="IPR051450">
    <property type="entry name" value="Gfo/Idh/MocA_Oxidoreductases"/>
</dbReference>
<proteinExistence type="predicted"/>
<dbReference type="InterPro" id="IPR055170">
    <property type="entry name" value="GFO_IDH_MocA-like_dom"/>
</dbReference>
<reference evidence="4" key="1">
    <citation type="submission" date="2016-06" db="EMBL/GenBank/DDBJ databases">
        <authorList>
            <person name="Nascimento L."/>
            <person name="Pereira R.V."/>
            <person name="Martins L.F."/>
            <person name="Quaggio R.B."/>
            <person name="Silva A.M."/>
            <person name="Setubal J.C."/>
        </authorList>
    </citation>
    <scope>NUCLEOTIDE SEQUENCE [LARGE SCALE GENOMIC DNA]</scope>
</reference>